<gene>
    <name evidence="1" type="ORF">BZL29_8328</name>
    <name evidence="2" type="ORF">BZL30_5387</name>
</gene>
<sequence length="40" mass="4457">MAGAYVHGLRHGRRRIVGRCRSTGRSWIDVPVWPIGGVAR</sequence>
<evidence type="ECO:0000313" key="4">
    <source>
        <dbReference type="Proteomes" id="UP000189229"/>
    </source>
</evidence>
<dbReference type="EMBL" id="MVBM01000005">
    <property type="protein sequence ID" value="OOK72016.1"/>
    <property type="molecule type" value="Genomic_DNA"/>
</dbReference>
<evidence type="ECO:0000313" key="2">
    <source>
        <dbReference type="EMBL" id="OOK72016.1"/>
    </source>
</evidence>
<accession>A0A1V3WAW7</accession>
<dbReference type="Proteomes" id="UP000188532">
    <property type="component" value="Unassembled WGS sequence"/>
</dbReference>
<dbReference type="EMBL" id="MVBN01000014">
    <property type="protein sequence ID" value="OOK64022.1"/>
    <property type="molecule type" value="Genomic_DNA"/>
</dbReference>
<organism evidence="1 3">
    <name type="scientific">Mycobacterium kansasii</name>
    <dbReference type="NCBI Taxonomy" id="1768"/>
    <lineage>
        <taxon>Bacteria</taxon>
        <taxon>Bacillati</taxon>
        <taxon>Actinomycetota</taxon>
        <taxon>Actinomycetes</taxon>
        <taxon>Mycobacteriales</taxon>
        <taxon>Mycobacteriaceae</taxon>
        <taxon>Mycobacterium</taxon>
    </lineage>
</organism>
<dbReference type="AlphaFoldDB" id="A0A1V3WAW7"/>
<reference evidence="3 4" key="1">
    <citation type="submission" date="2017-02" db="EMBL/GenBank/DDBJ databases">
        <title>Complete genome sequences of Mycobacterium kansasii strains isolated from rhesus macaques.</title>
        <authorList>
            <person name="Panda A."/>
            <person name="Nagaraj S."/>
            <person name="Zhao X."/>
            <person name="Tettelin H."/>
            <person name="Detolla L.J."/>
        </authorList>
    </citation>
    <scope>NUCLEOTIDE SEQUENCE [LARGE SCALE GENOMIC DNA]</scope>
    <source>
        <strain evidence="1 3">11-3469</strain>
        <strain evidence="2 4">11-3813</strain>
    </source>
</reference>
<evidence type="ECO:0000313" key="3">
    <source>
        <dbReference type="Proteomes" id="UP000188532"/>
    </source>
</evidence>
<comment type="caution">
    <text evidence="1">The sequence shown here is derived from an EMBL/GenBank/DDBJ whole genome shotgun (WGS) entry which is preliminary data.</text>
</comment>
<proteinExistence type="predicted"/>
<name>A0A1V3WAW7_MYCKA</name>
<evidence type="ECO:0000313" key="1">
    <source>
        <dbReference type="EMBL" id="OOK64022.1"/>
    </source>
</evidence>
<protein>
    <submittedName>
        <fullName evidence="1">Uncharacterized protein</fullName>
    </submittedName>
</protein>
<dbReference type="Proteomes" id="UP000189229">
    <property type="component" value="Unassembled WGS sequence"/>
</dbReference>